<dbReference type="PANTHER" id="PTHR11054">
    <property type="entry name" value="6-PHOSPHOGLUCONOLACTONASE"/>
    <property type="match status" value="1"/>
</dbReference>
<name>A0A0W1A2E1_9GAMM</name>
<comment type="catalytic activity">
    <reaction evidence="1 7">
        <text>6-phospho-D-glucono-1,5-lactone + H2O = 6-phospho-D-gluconate + H(+)</text>
        <dbReference type="Rhea" id="RHEA:12556"/>
        <dbReference type="ChEBI" id="CHEBI:15377"/>
        <dbReference type="ChEBI" id="CHEBI:15378"/>
        <dbReference type="ChEBI" id="CHEBI:57955"/>
        <dbReference type="ChEBI" id="CHEBI:58759"/>
        <dbReference type="EC" id="3.1.1.31"/>
    </reaction>
</comment>
<reference evidence="9 10" key="1">
    <citation type="submission" date="2015-11" db="EMBL/GenBank/DDBJ databases">
        <title>Genomic analysis of 38 Legionella species identifies large and diverse effector repertoires.</title>
        <authorList>
            <person name="Burstein D."/>
            <person name="Amaro F."/>
            <person name="Zusman T."/>
            <person name="Lifshitz Z."/>
            <person name="Cohen O."/>
            <person name="Gilbert J.A."/>
            <person name="Pupko T."/>
            <person name="Shuman H.A."/>
            <person name="Segal G."/>
        </authorList>
    </citation>
    <scope>NUCLEOTIDE SEQUENCE [LARGE SCALE GENOMIC DNA]</scope>
    <source>
        <strain evidence="9 10">ATCC 51914</strain>
    </source>
</reference>
<evidence type="ECO:0000256" key="2">
    <source>
        <dbReference type="ARBA" id="ARBA00002681"/>
    </source>
</evidence>
<feature type="domain" description="Glucosamine/galactosamine-6-phosphate isomerase" evidence="8">
    <location>
        <begin position="24"/>
        <end position="228"/>
    </location>
</feature>
<gene>
    <name evidence="7" type="primary">pgl</name>
    <name evidence="9" type="ORF">Lwal_2465</name>
</gene>
<evidence type="ECO:0000313" key="9">
    <source>
        <dbReference type="EMBL" id="KTD75527.1"/>
    </source>
</evidence>
<evidence type="ECO:0000256" key="4">
    <source>
        <dbReference type="ARBA" id="ARBA00010662"/>
    </source>
</evidence>
<comment type="caution">
    <text evidence="9">The sequence shown here is derived from an EMBL/GenBank/DDBJ whole genome shotgun (WGS) entry which is preliminary data.</text>
</comment>
<comment type="pathway">
    <text evidence="3 7">Carbohydrate degradation; pentose phosphate pathway; D-ribulose 5-phosphate from D-glucose 6-phosphate (oxidative stage): step 2/3.</text>
</comment>
<dbReference type="Proteomes" id="UP000054729">
    <property type="component" value="Unassembled WGS sequence"/>
</dbReference>
<organism evidence="9 10">
    <name type="scientific">Legionella waltersii</name>
    <dbReference type="NCBI Taxonomy" id="66969"/>
    <lineage>
        <taxon>Bacteria</taxon>
        <taxon>Pseudomonadati</taxon>
        <taxon>Pseudomonadota</taxon>
        <taxon>Gammaproteobacteria</taxon>
        <taxon>Legionellales</taxon>
        <taxon>Legionellaceae</taxon>
        <taxon>Legionella</taxon>
    </lineage>
</organism>
<dbReference type="NCBIfam" id="TIGR01198">
    <property type="entry name" value="pgl"/>
    <property type="match status" value="1"/>
</dbReference>
<dbReference type="UniPathway" id="UPA00115">
    <property type="reaction ID" value="UER00409"/>
</dbReference>
<keyword evidence="7" id="KW-0378">Hydrolase</keyword>
<dbReference type="GO" id="GO:0017057">
    <property type="term" value="F:6-phosphogluconolactonase activity"/>
    <property type="evidence" value="ECO:0007669"/>
    <property type="project" value="UniProtKB-UniRule"/>
</dbReference>
<sequence length="253" mass="28674">MNLRISLVIKHVFGMKMQFHSFKTTEQLTQELSDSISTILLSAIRERGNAFMVVSGGKTPIDLFNALSQKELPWERVIITLADERCVDVQSPESNEHLVRNYLLQNKAKNANFISLFHADFVLSDHLQQLERTISQLPSFDVVVLGMGEDGHTASLFPCSNELLEGLTNDRQSVLLVHPQKAPFQRISLTKKRLLNSQNVFLHLVGQKKKLALQEFLLTNNPFERPIVSFLNDKMANVNIMYAPSLGENECIQ</sequence>
<dbReference type="SUPFAM" id="SSF100950">
    <property type="entry name" value="NagB/RpiA/CoA transferase-like"/>
    <property type="match status" value="1"/>
</dbReference>
<evidence type="ECO:0000256" key="3">
    <source>
        <dbReference type="ARBA" id="ARBA00004961"/>
    </source>
</evidence>
<dbReference type="GO" id="GO:0005975">
    <property type="term" value="P:carbohydrate metabolic process"/>
    <property type="evidence" value="ECO:0007669"/>
    <property type="project" value="UniProtKB-UniRule"/>
</dbReference>
<accession>A0A0W1A2E1</accession>
<evidence type="ECO:0000256" key="5">
    <source>
        <dbReference type="ARBA" id="ARBA00013198"/>
    </source>
</evidence>
<dbReference type="Pfam" id="PF01182">
    <property type="entry name" value="Glucosamine_iso"/>
    <property type="match status" value="1"/>
</dbReference>
<evidence type="ECO:0000256" key="1">
    <source>
        <dbReference type="ARBA" id="ARBA00000832"/>
    </source>
</evidence>
<dbReference type="InterPro" id="IPR037171">
    <property type="entry name" value="NagB/RpiA_transferase-like"/>
</dbReference>
<dbReference type="AlphaFoldDB" id="A0A0W1A2E1"/>
<dbReference type="InterPro" id="IPR006148">
    <property type="entry name" value="Glc/Gal-6P_isomerase"/>
</dbReference>
<proteinExistence type="inferred from homology"/>
<evidence type="ECO:0000313" key="10">
    <source>
        <dbReference type="Proteomes" id="UP000054729"/>
    </source>
</evidence>
<comment type="function">
    <text evidence="2 7">Hydrolysis of 6-phosphogluconolactone to 6-phosphogluconate.</text>
</comment>
<dbReference type="PANTHER" id="PTHR11054:SF0">
    <property type="entry name" value="6-PHOSPHOGLUCONOLACTONASE"/>
    <property type="match status" value="1"/>
</dbReference>
<dbReference type="InterPro" id="IPR005900">
    <property type="entry name" value="6-phosphogluconolactonase_DevB"/>
</dbReference>
<dbReference type="CDD" id="cd01400">
    <property type="entry name" value="6PGL"/>
    <property type="match status" value="1"/>
</dbReference>
<keyword evidence="10" id="KW-1185">Reference proteome</keyword>
<dbReference type="GO" id="GO:0006098">
    <property type="term" value="P:pentose-phosphate shunt"/>
    <property type="evidence" value="ECO:0007669"/>
    <property type="project" value="UniProtKB-UniPathway"/>
</dbReference>
<protein>
    <recommendedName>
        <fullName evidence="6 7">6-phosphogluconolactonase</fullName>
        <shortName evidence="7">6PGL</shortName>
        <ecNumber evidence="5 7">3.1.1.31</ecNumber>
    </recommendedName>
</protein>
<dbReference type="EMBL" id="LNZB01000056">
    <property type="protein sequence ID" value="KTD75527.1"/>
    <property type="molecule type" value="Genomic_DNA"/>
</dbReference>
<comment type="similarity">
    <text evidence="4 7">Belongs to the glucosamine/galactosamine-6-phosphate isomerase family. 6-phosphogluconolactonase subfamily.</text>
</comment>
<evidence type="ECO:0000259" key="8">
    <source>
        <dbReference type="Pfam" id="PF01182"/>
    </source>
</evidence>
<evidence type="ECO:0000256" key="7">
    <source>
        <dbReference type="RuleBase" id="RU365095"/>
    </source>
</evidence>
<dbReference type="PATRIC" id="fig|66969.6.peg.2671"/>
<evidence type="ECO:0000256" key="6">
    <source>
        <dbReference type="ARBA" id="ARBA00020337"/>
    </source>
</evidence>
<dbReference type="Gene3D" id="3.40.50.1360">
    <property type="match status" value="1"/>
</dbReference>
<dbReference type="EC" id="3.1.1.31" evidence="5 7"/>
<dbReference type="InterPro" id="IPR039104">
    <property type="entry name" value="6PGL"/>
</dbReference>
<dbReference type="STRING" id="66969.Lwal_2465"/>